<dbReference type="KEGG" id="spaa:SPAPADRAFT_49565"/>
<dbReference type="InterPro" id="IPR029044">
    <property type="entry name" value="Nucleotide-diphossugar_trans"/>
</dbReference>
<dbReference type="Proteomes" id="UP000000709">
    <property type="component" value="Unassembled WGS sequence"/>
</dbReference>
<dbReference type="GO" id="GO:0006487">
    <property type="term" value="P:protein N-linked glycosylation"/>
    <property type="evidence" value="ECO:0007669"/>
    <property type="project" value="TreeGrafter"/>
</dbReference>
<evidence type="ECO:0000256" key="3">
    <source>
        <dbReference type="SAM" id="SignalP"/>
    </source>
</evidence>
<organism evidence="5">
    <name type="scientific">Spathaspora passalidarum (strain NRRL Y-27907 / 11-Y1)</name>
    <dbReference type="NCBI Taxonomy" id="619300"/>
    <lineage>
        <taxon>Eukaryota</taxon>
        <taxon>Fungi</taxon>
        <taxon>Dikarya</taxon>
        <taxon>Ascomycota</taxon>
        <taxon>Saccharomycotina</taxon>
        <taxon>Pichiomycetes</taxon>
        <taxon>Debaryomycetaceae</taxon>
        <taxon>Spathaspora</taxon>
    </lineage>
</organism>
<dbReference type="InterPro" id="IPR039367">
    <property type="entry name" value="Och1-like"/>
</dbReference>
<name>G3AJ17_SPAPN</name>
<protein>
    <recommendedName>
        <fullName evidence="6">Mannosyltransferase</fullName>
    </recommendedName>
</protein>
<comment type="similarity">
    <text evidence="1">Belongs to the glycosyltransferase 32 family.</text>
</comment>
<sequence>MLALLFYPLSLGIIAPSMSLSYSNYISPKDEFFYELEDHPDYKKTGMNFQPLNPGTHSYNTTVLKQLNKAFPYNPRKAIPKKVWKMWNVGLDDPEFPEDYRTYHQTWIDQSPEYDYIVKTNAEYGDIIADLYKDVPDLVHAYNIMPEVILKCDFARYLILFAYGGIYADMDTKLLKPVHEWFSSQPMYLNQTLDLGLVIGIEESMSNWYRYYARRTQINTWTIIVKEGHPMLAELISSIIEHTLWREKNGQLNETIGNDGGNNIINWTGPGRFTDHCFKHINYQLNPVNEYQTIIDENFLANIQLPMVFGDTMVLPVKCMNPGKRHLRTTLNDTLAYVHHVGSGTWKKKAAQKAKAAQEAKAAAEAAEKAAEKAKAEAAEAVEKANAAE</sequence>
<dbReference type="eggNOG" id="ENOG502QW2I">
    <property type="taxonomic scope" value="Eukaryota"/>
</dbReference>
<dbReference type="RefSeq" id="XP_007374113.1">
    <property type="nucleotide sequence ID" value="XM_007374051.1"/>
</dbReference>
<evidence type="ECO:0000313" key="5">
    <source>
        <dbReference type="Proteomes" id="UP000000709"/>
    </source>
</evidence>
<evidence type="ECO:0000256" key="1">
    <source>
        <dbReference type="ARBA" id="ARBA00009003"/>
    </source>
</evidence>
<gene>
    <name evidence="4" type="ORF">SPAPADRAFT_49565</name>
</gene>
<dbReference type="OrthoDB" id="409543at2759"/>
<accession>G3AJ17</accession>
<dbReference type="AlphaFoldDB" id="G3AJ17"/>
<feature type="region of interest" description="Disordered" evidence="2">
    <location>
        <begin position="365"/>
        <end position="389"/>
    </location>
</feature>
<dbReference type="STRING" id="619300.G3AJ17"/>
<feature type="compositionally biased region" description="Basic and acidic residues" evidence="2">
    <location>
        <begin position="366"/>
        <end position="383"/>
    </location>
</feature>
<dbReference type="PANTHER" id="PTHR31834:SF1">
    <property type="entry name" value="INITIATION-SPECIFIC ALPHA-1,6-MANNOSYLTRANSFERASE"/>
    <property type="match status" value="1"/>
</dbReference>
<reference evidence="4 5" key="1">
    <citation type="journal article" date="2011" name="Proc. Natl. Acad. Sci. U.S.A.">
        <title>Comparative genomics of xylose-fermenting fungi for enhanced biofuel production.</title>
        <authorList>
            <person name="Wohlbach D.J."/>
            <person name="Kuo A."/>
            <person name="Sato T.K."/>
            <person name="Potts K.M."/>
            <person name="Salamov A.A."/>
            <person name="LaButti K.M."/>
            <person name="Sun H."/>
            <person name="Clum A."/>
            <person name="Pangilinan J.L."/>
            <person name="Lindquist E.A."/>
            <person name="Lucas S."/>
            <person name="Lapidus A."/>
            <person name="Jin M."/>
            <person name="Gunawan C."/>
            <person name="Balan V."/>
            <person name="Dale B.E."/>
            <person name="Jeffries T.W."/>
            <person name="Zinkel R."/>
            <person name="Barry K.W."/>
            <person name="Grigoriev I.V."/>
            <person name="Gasch A.P."/>
        </authorList>
    </citation>
    <scope>NUCLEOTIDE SEQUENCE [LARGE SCALE GENOMIC DNA]</scope>
    <source>
        <strain evidence="5">NRRL Y-27907 / 11-Y1</strain>
    </source>
</reference>
<feature type="chain" id="PRO_5003442433" description="Mannosyltransferase" evidence="3">
    <location>
        <begin position="20"/>
        <end position="389"/>
    </location>
</feature>
<dbReference type="InParanoid" id="G3AJ17"/>
<evidence type="ECO:0000256" key="2">
    <source>
        <dbReference type="SAM" id="MobiDB-lite"/>
    </source>
</evidence>
<proteinExistence type="inferred from homology"/>
<dbReference type="Gene3D" id="3.90.550.20">
    <property type="match status" value="1"/>
</dbReference>
<dbReference type="InterPro" id="IPR007577">
    <property type="entry name" value="GlycoTrfase_DXD_sugar-bd_CS"/>
</dbReference>
<dbReference type="EMBL" id="GL996500">
    <property type="protein sequence ID" value="EGW34529.1"/>
    <property type="molecule type" value="Genomic_DNA"/>
</dbReference>
<evidence type="ECO:0008006" key="6">
    <source>
        <dbReference type="Google" id="ProtNLM"/>
    </source>
</evidence>
<evidence type="ECO:0000313" key="4">
    <source>
        <dbReference type="EMBL" id="EGW34529.1"/>
    </source>
</evidence>
<dbReference type="GeneID" id="18871351"/>
<dbReference type="HOGENOM" id="CLU_022381_5_0_1"/>
<dbReference type="PANTHER" id="PTHR31834">
    <property type="entry name" value="INITIATION-SPECIFIC ALPHA-1,6-MANNOSYLTRANSFERASE"/>
    <property type="match status" value="1"/>
</dbReference>
<dbReference type="GO" id="GO:0000136">
    <property type="term" value="C:mannan polymerase complex"/>
    <property type="evidence" value="ECO:0007669"/>
    <property type="project" value="TreeGrafter"/>
</dbReference>
<feature type="signal peptide" evidence="3">
    <location>
        <begin position="1"/>
        <end position="19"/>
    </location>
</feature>
<keyword evidence="5" id="KW-1185">Reference proteome</keyword>
<dbReference type="GO" id="GO:0000009">
    <property type="term" value="F:alpha-1,6-mannosyltransferase activity"/>
    <property type="evidence" value="ECO:0007669"/>
    <property type="project" value="InterPro"/>
</dbReference>
<keyword evidence="3" id="KW-0732">Signal</keyword>
<dbReference type="SUPFAM" id="SSF53448">
    <property type="entry name" value="Nucleotide-diphospho-sugar transferases"/>
    <property type="match status" value="1"/>
</dbReference>
<dbReference type="Pfam" id="PF04488">
    <property type="entry name" value="Gly_transf_sug"/>
    <property type="match status" value="1"/>
</dbReference>